<feature type="region of interest" description="Disordered" evidence="3">
    <location>
        <begin position="26"/>
        <end position="63"/>
    </location>
</feature>
<keyword evidence="5" id="KW-1185">Reference proteome</keyword>
<feature type="compositionally biased region" description="Polar residues" evidence="3">
    <location>
        <begin position="452"/>
        <end position="461"/>
    </location>
</feature>
<dbReference type="InterPro" id="IPR000048">
    <property type="entry name" value="IQ_motif_EF-hand-BS"/>
</dbReference>
<feature type="compositionally biased region" description="Low complexity" evidence="3">
    <location>
        <begin position="383"/>
        <end position="394"/>
    </location>
</feature>
<dbReference type="Proteomes" id="UP000594263">
    <property type="component" value="Unplaced"/>
</dbReference>
<dbReference type="PROSITE" id="PS50096">
    <property type="entry name" value="IQ"/>
    <property type="match status" value="1"/>
</dbReference>
<evidence type="ECO:0000313" key="4">
    <source>
        <dbReference type="EnsemblPlants" id="Kaladp0099s0092.1.v1.1"/>
    </source>
</evidence>
<feature type="compositionally biased region" description="Basic residues" evidence="3">
    <location>
        <begin position="36"/>
        <end position="47"/>
    </location>
</feature>
<evidence type="ECO:0000256" key="1">
    <source>
        <dbReference type="ARBA" id="ARBA00022860"/>
    </source>
</evidence>
<evidence type="ECO:0000256" key="2">
    <source>
        <dbReference type="ARBA" id="ARBA00024341"/>
    </source>
</evidence>
<dbReference type="Pfam" id="PF00612">
    <property type="entry name" value="IQ"/>
    <property type="match status" value="1"/>
</dbReference>
<dbReference type="GO" id="GO:0005516">
    <property type="term" value="F:calmodulin binding"/>
    <property type="evidence" value="ECO:0007669"/>
    <property type="project" value="UniProtKB-KW"/>
</dbReference>
<accession>A0A7N0V3U9</accession>
<organism evidence="4 5">
    <name type="scientific">Kalanchoe fedtschenkoi</name>
    <name type="common">Lavender scallops</name>
    <name type="synonym">South American air plant</name>
    <dbReference type="NCBI Taxonomy" id="63787"/>
    <lineage>
        <taxon>Eukaryota</taxon>
        <taxon>Viridiplantae</taxon>
        <taxon>Streptophyta</taxon>
        <taxon>Embryophyta</taxon>
        <taxon>Tracheophyta</taxon>
        <taxon>Spermatophyta</taxon>
        <taxon>Magnoliopsida</taxon>
        <taxon>eudicotyledons</taxon>
        <taxon>Gunneridae</taxon>
        <taxon>Pentapetalae</taxon>
        <taxon>Saxifragales</taxon>
        <taxon>Crassulaceae</taxon>
        <taxon>Kalanchoe</taxon>
    </lineage>
</organism>
<feature type="compositionally biased region" description="Low complexity" evidence="3">
    <location>
        <begin position="435"/>
        <end position="447"/>
    </location>
</feature>
<sequence>MSLSMYACFSEMGRRRGWFSTVKKALGSQHKERGNQRSRKSNKKSFGKQKDNGDPVRVSVQNDPTALSKHIVEEEPDMTVTRPAEEVVVDAPWSIFEEPYAPLLVEEVQLTEAESSDEKNQAYNVAVAEPLVAEAAEVSPQPAVEVVRLPNLTSIYGKSKENVAAIKIQTAFRGHMARRAMMRASRGLVRLKSLVQGSCIKRQTTSTLQCMQTLARVQSQIRARRIRMSEENKALQRQLQQKHEKEMEKMKLTIGEDWNDSTKSKEKLEASLRHRQEAALRRERALAYAHAQQQKWRNASKTPNPTIMDPVNPHWGWSWLDRWMAARPWESSGTAEDSSGRSSVIRPLSVAEISKAYYAHRELHPDNSNMPLPIPQRPPTHGISSRISIRRSPSIPSPKAPSMTASISKSSSSNGRRGEESRSIGRSVLSRRHSIASSSVIHNASSSEAHRVTTSRPQNSSDKTKGKVEIGSLAFGFVKRRLSYSPVSAARRHSGPPPV</sequence>
<dbReference type="CDD" id="cd23767">
    <property type="entry name" value="IQCD"/>
    <property type="match status" value="1"/>
</dbReference>
<evidence type="ECO:0000313" key="5">
    <source>
        <dbReference type="Proteomes" id="UP000594263"/>
    </source>
</evidence>
<dbReference type="Gene3D" id="1.20.5.1190">
    <property type="entry name" value="iswi atpase"/>
    <property type="match status" value="1"/>
</dbReference>
<dbReference type="AlphaFoldDB" id="A0A7N0V3U9"/>
<dbReference type="EnsemblPlants" id="Kaladp0099s0092.1.v1.1">
    <property type="protein sequence ID" value="Kaladp0099s0092.1.v1.1"/>
    <property type="gene ID" value="Kaladp0099s0092.v1.1"/>
</dbReference>
<dbReference type="Gramene" id="Kaladp0099s0092.1.v1.1">
    <property type="protein sequence ID" value="Kaladp0099s0092.1.v1.1"/>
    <property type="gene ID" value="Kaladp0099s0092.v1.1"/>
</dbReference>
<dbReference type="PANTHER" id="PTHR32295:SF216">
    <property type="entry name" value="PROTEIN IQ-DOMAIN 3"/>
    <property type="match status" value="1"/>
</dbReference>
<reference evidence="4" key="1">
    <citation type="submission" date="2021-01" db="UniProtKB">
        <authorList>
            <consortium name="EnsemblPlants"/>
        </authorList>
    </citation>
    <scope>IDENTIFICATION</scope>
</reference>
<keyword evidence="1" id="KW-0112">Calmodulin-binding</keyword>
<evidence type="ECO:0000256" key="3">
    <source>
        <dbReference type="SAM" id="MobiDB-lite"/>
    </source>
</evidence>
<dbReference type="SMART" id="SM00015">
    <property type="entry name" value="IQ"/>
    <property type="match status" value="1"/>
</dbReference>
<comment type="similarity">
    <text evidence="2">Belongs to the IQD family.</text>
</comment>
<protein>
    <submittedName>
        <fullName evidence="4">Uncharacterized protein</fullName>
    </submittedName>
</protein>
<name>A0A7N0V3U9_KALFE</name>
<feature type="compositionally biased region" description="Low complexity" evidence="3">
    <location>
        <begin position="406"/>
        <end position="415"/>
    </location>
</feature>
<dbReference type="PANTHER" id="PTHR32295">
    <property type="entry name" value="IQ-DOMAIN 5-RELATED"/>
    <property type="match status" value="1"/>
</dbReference>
<proteinExistence type="inferred from homology"/>
<feature type="region of interest" description="Disordered" evidence="3">
    <location>
        <begin position="364"/>
        <end position="470"/>
    </location>
</feature>